<comment type="caution">
    <text evidence="1">The sequence shown here is derived from an EMBL/GenBank/DDBJ whole genome shotgun (WGS) entry which is preliminary data.</text>
</comment>
<gene>
    <name evidence="1" type="ORF">C7459_10443</name>
</gene>
<accession>A0A316DF30</accession>
<keyword evidence="2" id="KW-1185">Reference proteome</keyword>
<evidence type="ECO:0000313" key="1">
    <source>
        <dbReference type="EMBL" id="PWK14844.1"/>
    </source>
</evidence>
<name>A0A316DF30_9BACL</name>
<reference evidence="1 2" key="1">
    <citation type="submission" date="2018-05" db="EMBL/GenBank/DDBJ databases">
        <title>Genomic Encyclopedia of Type Strains, Phase IV (KMG-IV): sequencing the most valuable type-strain genomes for metagenomic binning, comparative biology and taxonomic classification.</title>
        <authorList>
            <person name="Goeker M."/>
        </authorList>
    </citation>
    <scope>NUCLEOTIDE SEQUENCE [LARGE SCALE GENOMIC DNA]</scope>
    <source>
        <strain evidence="1 2">DSM 18773</strain>
    </source>
</reference>
<proteinExistence type="predicted"/>
<protein>
    <submittedName>
        <fullName evidence="1">Uncharacterized protein</fullName>
    </submittedName>
</protein>
<dbReference type="AlphaFoldDB" id="A0A316DF30"/>
<evidence type="ECO:0000313" key="2">
    <source>
        <dbReference type="Proteomes" id="UP000245634"/>
    </source>
</evidence>
<sequence>MAVASEVKSAHPTVGGEEIILYTQLAWHKDKWISPALQAFLDVTREKFHVSTGGKKRLRHAGGRVFFSLRVRSRGLEVALLELCGDLLDILANLAFRSSKASSEVCAGMAVALMTYQFTFKTFQLCEQRIGRYTGAVHLLRCFQRLQVVGVWLIAHSMTPFEMMDGGAI</sequence>
<dbReference type="Proteomes" id="UP000245634">
    <property type="component" value="Unassembled WGS sequence"/>
</dbReference>
<dbReference type="EMBL" id="QGGL01000004">
    <property type="protein sequence ID" value="PWK14844.1"/>
    <property type="molecule type" value="Genomic_DNA"/>
</dbReference>
<organism evidence="1 2">
    <name type="scientific">Tumebacillus permanentifrigoris</name>
    <dbReference type="NCBI Taxonomy" id="378543"/>
    <lineage>
        <taxon>Bacteria</taxon>
        <taxon>Bacillati</taxon>
        <taxon>Bacillota</taxon>
        <taxon>Bacilli</taxon>
        <taxon>Bacillales</taxon>
        <taxon>Alicyclobacillaceae</taxon>
        <taxon>Tumebacillus</taxon>
    </lineage>
</organism>